<evidence type="ECO:0000259" key="8">
    <source>
        <dbReference type="PROSITE" id="PS51406"/>
    </source>
</evidence>
<dbReference type="PANTHER" id="PTHR47221">
    <property type="entry name" value="FIBRINOGEN ALPHA CHAIN"/>
    <property type="match status" value="1"/>
</dbReference>
<dbReference type="SMART" id="SM00186">
    <property type="entry name" value="FBG"/>
    <property type="match status" value="1"/>
</dbReference>
<keyword evidence="7" id="KW-0325">Glycoprotein</keyword>
<dbReference type="SUPFAM" id="SSF56496">
    <property type="entry name" value="Fibrinogen C-terminal domain-like"/>
    <property type="match status" value="1"/>
</dbReference>
<dbReference type="InterPro" id="IPR014716">
    <property type="entry name" value="Fibrinogen_a/b/g_C_1"/>
</dbReference>
<dbReference type="PANTHER" id="PTHR47221:SF6">
    <property type="entry name" value="FIBRINOGEN ALPHA CHAIN"/>
    <property type="match status" value="1"/>
</dbReference>
<dbReference type="AlphaFoldDB" id="A0A6P3VAF8"/>
<organism evidence="9 10">
    <name type="scientific">Octodon degus</name>
    <name type="common">Degu</name>
    <name type="synonym">Sciurus degus</name>
    <dbReference type="NCBI Taxonomy" id="10160"/>
    <lineage>
        <taxon>Eukaryota</taxon>
        <taxon>Metazoa</taxon>
        <taxon>Chordata</taxon>
        <taxon>Craniata</taxon>
        <taxon>Vertebrata</taxon>
        <taxon>Euteleostomi</taxon>
        <taxon>Mammalia</taxon>
        <taxon>Eutheria</taxon>
        <taxon>Euarchontoglires</taxon>
        <taxon>Glires</taxon>
        <taxon>Rodentia</taxon>
        <taxon>Hystricomorpha</taxon>
        <taxon>Octodontidae</taxon>
        <taxon>Octodon</taxon>
    </lineage>
</organism>
<evidence type="ECO:0000256" key="5">
    <source>
        <dbReference type="ARBA" id="ARBA00023054"/>
    </source>
</evidence>
<dbReference type="PROSITE" id="PS51406">
    <property type="entry name" value="FIBRINOGEN_C_2"/>
    <property type="match status" value="1"/>
</dbReference>
<dbReference type="Proteomes" id="UP000515203">
    <property type="component" value="Unplaced"/>
</dbReference>
<dbReference type="GO" id="GO:0001525">
    <property type="term" value="P:angiogenesis"/>
    <property type="evidence" value="ECO:0007669"/>
    <property type="project" value="UniProtKB-KW"/>
</dbReference>
<dbReference type="Pfam" id="PF25443">
    <property type="entry name" value="ANG-1"/>
    <property type="match status" value="1"/>
</dbReference>
<dbReference type="InterPro" id="IPR037579">
    <property type="entry name" value="FIB_ANG-like"/>
</dbReference>
<dbReference type="InterPro" id="IPR020837">
    <property type="entry name" value="Fibrinogen_CS"/>
</dbReference>
<keyword evidence="6" id="KW-1015">Disulfide bond</keyword>
<dbReference type="GeneID" id="101582429"/>
<dbReference type="GO" id="GO:0007596">
    <property type="term" value="P:blood coagulation"/>
    <property type="evidence" value="ECO:0007669"/>
    <property type="project" value="InterPro"/>
</dbReference>
<dbReference type="Gene3D" id="4.10.530.10">
    <property type="entry name" value="Gamma-fibrinogen Carboxyl Terminal Fragment, domain 2"/>
    <property type="match status" value="1"/>
</dbReference>
<keyword evidence="3" id="KW-0037">Angiogenesis</keyword>
<feature type="domain" description="Fibrinogen C-terminal" evidence="8">
    <location>
        <begin position="180"/>
        <end position="401"/>
    </location>
</feature>
<dbReference type="Gene3D" id="3.90.215.10">
    <property type="entry name" value="Gamma Fibrinogen, chain A, domain 1"/>
    <property type="match status" value="1"/>
</dbReference>
<dbReference type="PROSITE" id="PS00514">
    <property type="entry name" value="FIBRINOGEN_C_1"/>
    <property type="match status" value="1"/>
</dbReference>
<dbReference type="InterPro" id="IPR002181">
    <property type="entry name" value="Fibrinogen_a/b/g_C_dom"/>
</dbReference>
<name>A0A6P3VAF8_OCTDE</name>
<gene>
    <name evidence="10" type="primary">LOC101582429</name>
</gene>
<protein>
    <submittedName>
        <fullName evidence="10">Angiopoietin-4-like</fullName>
    </submittedName>
</protein>
<keyword evidence="4" id="KW-0732">Signal</keyword>
<sequence>MTAAQERGQKVDVIQTNQPPSVPVKVLSGNLTEQARTELTNSTLRLQKVLNQTSTHREHQMLDALQTTDNLKKQLQDPRAKLNQLHSSNRLGMGPWPCWGSSDQETWLHTLEADREAQLVGLHEERKKVRLQLGQQMDRMSRINQSLEALHTKPRLMQQQQEQLKQILHLLKYSVEQGKDVNVQKFQDCEAIHRFGFSEDGVYTIFLPSLKQFKRVFCVMDPSGGAWTVIQHRKNGTVNFNQNWEDYKQGFGDPAGEYWLGNEVVHQLTSSTNYSLRVEMEDWDGNKFSANFEYFELHNEKQFYRIALDKDSGVSSRNGLLILRNNNFSTRDADHDNCGCNCSEIMSGGWWFDTCGMSNLNGIYYQAGQHKRKIDGIRWDHAYSDSICSLRTSRMMMRPSHS</sequence>
<keyword evidence="2" id="KW-0964">Secreted</keyword>
<dbReference type="GO" id="GO:0005576">
    <property type="term" value="C:extracellular region"/>
    <property type="evidence" value="ECO:0007669"/>
    <property type="project" value="UniProtKB-SubCell"/>
</dbReference>
<keyword evidence="9" id="KW-1185">Reference proteome</keyword>
<dbReference type="InterPro" id="IPR057439">
    <property type="entry name" value="ANG-1/2/4"/>
</dbReference>
<proteinExistence type="predicted"/>
<evidence type="ECO:0000256" key="2">
    <source>
        <dbReference type="ARBA" id="ARBA00022525"/>
    </source>
</evidence>
<evidence type="ECO:0000256" key="7">
    <source>
        <dbReference type="ARBA" id="ARBA00023180"/>
    </source>
</evidence>
<dbReference type="InterPro" id="IPR036056">
    <property type="entry name" value="Fibrinogen-like_C"/>
</dbReference>
<dbReference type="OrthoDB" id="9933375at2759"/>
<dbReference type="Pfam" id="PF00147">
    <property type="entry name" value="Fibrinogen_C"/>
    <property type="match status" value="1"/>
</dbReference>
<evidence type="ECO:0000256" key="3">
    <source>
        <dbReference type="ARBA" id="ARBA00022657"/>
    </source>
</evidence>
<evidence type="ECO:0000256" key="4">
    <source>
        <dbReference type="ARBA" id="ARBA00022729"/>
    </source>
</evidence>
<dbReference type="RefSeq" id="XP_012370095.1">
    <property type="nucleotide sequence ID" value="XM_012514641.1"/>
</dbReference>
<dbReference type="InParanoid" id="A0A6P3VAF8"/>
<evidence type="ECO:0000256" key="6">
    <source>
        <dbReference type="ARBA" id="ARBA00023157"/>
    </source>
</evidence>
<evidence type="ECO:0000313" key="10">
    <source>
        <dbReference type="RefSeq" id="XP_012370095.1"/>
    </source>
</evidence>
<accession>A0A6P3VAF8</accession>
<keyword evidence="5" id="KW-0175">Coiled coil</keyword>
<evidence type="ECO:0000256" key="1">
    <source>
        <dbReference type="ARBA" id="ARBA00004613"/>
    </source>
</evidence>
<comment type="subcellular location">
    <subcellularLocation>
        <location evidence="1">Secreted</location>
    </subcellularLocation>
</comment>
<evidence type="ECO:0000313" key="9">
    <source>
        <dbReference type="Proteomes" id="UP000515203"/>
    </source>
</evidence>
<reference evidence="10" key="1">
    <citation type="submission" date="2025-08" db="UniProtKB">
        <authorList>
            <consortium name="RefSeq"/>
        </authorList>
    </citation>
    <scope>IDENTIFICATION</scope>
</reference>
<dbReference type="CDD" id="cd00087">
    <property type="entry name" value="FReD"/>
    <property type="match status" value="1"/>
</dbReference>